<dbReference type="InterPro" id="IPR004638">
    <property type="entry name" value="EmrB-like"/>
</dbReference>
<feature type="transmembrane region" description="Helical" evidence="8">
    <location>
        <begin position="328"/>
        <end position="348"/>
    </location>
</feature>
<dbReference type="RefSeq" id="WP_124703506.1">
    <property type="nucleotide sequence ID" value="NZ_BGOW01000002.1"/>
</dbReference>
<feature type="domain" description="Major facilitator superfamily (MFS) profile" evidence="9">
    <location>
        <begin position="8"/>
        <end position="491"/>
    </location>
</feature>
<dbReference type="Gene3D" id="1.20.1250.20">
    <property type="entry name" value="MFS general substrate transporter like domains"/>
    <property type="match status" value="1"/>
</dbReference>
<comment type="caution">
    <text evidence="10">The sequence shown here is derived from an EMBL/GenBank/DDBJ whole genome shotgun (WGS) entry which is preliminary data.</text>
</comment>
<dbReference type="NCBIfam" id="TIGR00711">
    <property type="entry name" value="efflux_EmrB"/>
    <property type="match status" value="1"/>
</dbReference>
<evidence type="ECO:0000256" key="8">
    <source>
        <dbReference type="SAM" id="Phobius"/>
    </source>
</evidence>
<evidence type="ECO:0000256" key="5">
    <source>
        <dbReference type="ARBA" id="ARBA00022692"/>
    </source>
</evidence>
<evidence type="ECO:0000256" key="4">
    <source>
        <dbReference type="ARBA" id="ARBA00022475"/>
    </source>
</evidence>
<feature type="transmembrane region" description="Helical" evidence="8">
    <location>
        <begin position="194"/>
        <end position="211"/>
    </location>
</feature>
<dbReference type="PROSITE" id="PS50850">
    <property type="entry name" value="MFS"/>
    <property type="match status" value="1"/>
</dbReference>
<dbReference type="SUPFAM" id="SSF103473">
    <property type="entry name" value="MFS general substrate transporter"/>
    <property type="match status" value="1"/>
</dbReference>
<evidence type="ECO:0000259" key="9">
    <source>
        <dbReference type="PROSITE" id="PS50850"/>
    </source>
</evidence>
<proteinExistence type="inferred from homology"/>
<organism evidence="10 11">
    <name type="scientific">Sulfuriferula multivorans</name>
    <dbReference type="NCBI Taxonomy" id="1559896"/>
    <lineage>
        <taxon>Bacteria</taxon>
        <taxon>Pseudomonadati</taxon>
        <taxon>Pseudomonadota</taxon>
        <taxon>Betaproteobacteria</taxon>
        <taxon>Nitrosomonadales</taxon>
        <taxon>Sulfuricellaceae</taxon>
        <taxon>Sulfuriferula</taxon>
    </lineage>
</organism>
<evidence type="ECO:0000256" key="2">
    <source>
        <dbReference type="ARBA" id="ARBA00008537"/>
    </source>
</evidence>
<keyword evidence="4" id="KW-1003">Cell membrane</keyword>
<keyword evidence="5 8" id="KW-0812">Transmembrane</keyword>
<accession>A0A401JAL2</accession>
<protein>
    <submittedName>
        <fullName evidence="10">Inner membrane component of tripartite multidrug resistance system</fullName>
    </submittedName>
</protein>
<dbReference type="PANTHER" id="PTHR42718">
    <property type="entry name" value="MAJOR FACILITATOR SUPERFAMILY MULTIDRUG TRANSPORTER MFSC"/>
    <property type="match status" value="1"/>
</dbReference>
<dbReference type="PANTHER" id="PTHR42718:SF9">
    <property type="entry name" value="MAJOR FACILITATOR SUPERFAMILY MULTIDRUG TRANSPORTER MFSC"/>
    <property type="match status" value="1"/>
</dbReference>
<gene>
    <name evidence="10" type="ORF">SFMTTN_0474</name>
</gene>
<feature type="transmembrane region" description="Helical" evidence="8">
    <location>
        <begin position="43"/>
        <end position="62"/>
    </location>
</feature>
<feature type="transmembrane region" description="Helical" evidence="8">
    <location>
        <begin position="223"/>
        <end position="241"/>
    </location>
</feature>
<evidence type="ECO:0000313" key="11">
    <source>
        <dbReference type="Proteomes" id="UP000286806"/>
    </source>
</evidence>
<feature type="transmembrane region" description="Helical" evidence="8">
    <location>
        <begin position="99"/>
        <end position="121"/>
    </location>
</feature>
<feature type="transmembrane region" description="Helical" evidence="8">
    <location>
        <begin position="465"/>
        <end position="487"/>
    </location>
</feature>
<evidence type="ECO:0000256" key="1">
    <source>
        <dbReference type="ARBA" id="ARBA00004651"/>
    </source>
</evidence>
<feature type="transmembrane region" description="Helical" evidence="8">
    <location>
        <begin position="74"/>
        <end position="93"/>
    </location>
</feature>
<dbReference type="EMBL" id="BGOW01000002">
    <property type="protein sequence ID" value="GBL44673.1"/>
    <property type="molecule type" value="Genomic_DNA"/>
</dbReference>
<dbReference type="InterPro" id="IPR020846">
    <property type="entry name" value="MFS_dom"/>
</dbReference>
<dbReference type="GO" id="GO:0022857">
    <property type="term" value="F:transmembrane transporter activity"/>
    <property type="evidence" value="ECO:0007669"/>
    <property type="project" value="InterPro"/>
</dbReference>
<feature type="transmembrane region" description="Helical" evidence="8">
    <location>
        <begin position="162"/>
        <end position="182"/>
    </location>
</feature>
<feature type="transmembrane region" description="Helical" evidence="8">
    <location>
        <begin position="298"/>
        <end position="316"/>
    </location>
</feature>
<keyword evidence="6 8" id="KW-1133">Transmembrane helix</keyword>
<keyword evidence="11" id="KW-1185">Reference proteome</keyword>
<dbReference type="Proteomes" id="UP000286806">
    <property type="component" value="Unassembled WGS sequence"/>
</dbReference>
<feature type="transmembrane region" description="Helical" evidence="8">
    <location>
        <begin position="133"/>
        <end position="150"/>
    </location>
</feature>
<keyword evidence="7 8" id="KW-0472">Membrane</keyword>
<evidence type="ECO:0000256" key="3">
    <source>
        <dbReference type="ARBA" id="ARBA00022448"/>
    </source>
</evidence>
<feature type="transmembrane region" description="Helical" evidence="8">
    <location>
        <begin position="7"/>
        <end position="31"/>
    </location>
</feature>
<comment type="similarity">
    <text evidence="2">Belongs to the major facilitator superfamily. EmrB family.</text>
</comment>
<dbReference type="Gene3D" id="1.20.1720.10">
    <property type="entry name" value="Multidrug resistance protein D"/>
    <property type="match status" value="1"/>
</dbReference>
<dbReference type="AlphaFoldDB" id="A0A401JAL2"/>
<feature type="transmembrane region" description="Helical" evidence="8">
    <location>
        <begin position="391"/>
        <end position="414"/>
    </location>
</feature>
<feature type="transmembrane region" description="Helical" evidence="8">
    <location>
        <begin position="262"/>
        <end position="286"/>
    </location>
</feature>
<comment type="subcellular location">
    <subcellularLocation>
        <location evidence="1">Cell membrane</location>
        <topology evidence="1">Multi-pass membrane protein</topology>
    </subcellularLocation>
</comment>
<dbReference type="CDD" id="cd17503">
    <property type="entry name" value="MFS_LmrB_MDR_like"/>
    <property type="match status" value="1"/>
</dbReference>
<dbReference type="InterPro" id="IPR011701">
    <property type="entry name" value="MFS"/>
</dbReference>
<evidence type="ECO:0000313" key="10">
    <source>
        <dbReference type="EMBL" id="GBL44673.1"/>
    </source>
</evidence>
<keyword evidence="3" id="KW-0813">Transport</keyword>
<name>A0A401JAL2_9PROT</name>
<dbReference type="GO" id="GO:0005886">
    <property type="term" value="C:plasma membrane"/>
    <property type="evidence" value="ECO:0007669"/>
    <property type="project" value="UniProtKB-SubCell"/>
</dbReference>
<feature type="transmembrane region" description="Helical" evidence="8">
    <location>
        <begin position="354"/>
        <end position="379"/>
    </location>
</feature>
<evidence type="ECO:0000256" key="7">
    <source>
        <dbReference type="ARBA" id="ARBA00023136"/>
    </source>
</evidence>
<dbReference type="OrthoDB" id="9807274at2"/>
<evidence type="ECO:0000256" key="6">
    <source>
        <dbReference type="ARBA" id="ARBA00022989"/>
    </source>
</evidence>
<dbReference type="Pfam" id="PF07690">
    <property type="entry name" value="MFS_1"/>
    <property type="match status" value="1"/>
</dbReference>
<dbReference type="InterPro" id="IPR036259">
    <property type="entry name" value="MFS_trans_sf"/>
</dbReference>
<reference evidence="10 11" key="1">
    <citation type="journal article" date="2019" name="Front. Microbiol.">
        <title>Genomes of Neutrophilic Sulfur-Oxidizing Chemolithoautotrophs Representing 9 Proteobacterial Species From 8 Genera.</title>
        <authorList>
            <person name="Watanabe T."/>
            <person name="Kojima H."/>
            <person name="Umezawa K."/>
            <person name="Hori C."/>
            <person name="Takasuka T.E."/>
            <person name="Kato Y."/>
            <person name="Fukui M."/>
        </authorList>
    </citation>
    <scope>NUCLEOTIDE SEQUENCE [LARGE SCALE GENOMIC DNA]</scope>
    <source>
        <strain evidence="10 11">TTN</strain>
    </source>
</reference>
<dbReference type="PRINTS" id="PR01036">
    <property type="entry name" value="TCRTETB"/>
</dbReference>
<sequence>MNASRVWVTVAVMAATIMQVLDTTIINVALPHMTGELGASPDTISWVLTSYLIASAVFMPLAGFFTDRFGRKKYLLVSIAGFVIASALCGLANGLPEMVLFRLFQGIFGAALVPLSQAVMVDTYPIEARGKAMAIWGMGVMAAPILGPSLGGYLTEIASWRWSFYINVPVGIVSFLLALRFVPDTPMRARRMDWLGFGALALAIACGQLVLDRGAGDDWFNSSFITLSTLLALAAFLAFVWKSVAGQGEPVFDLAVLKDRNFAVACLISLATGLGVYGGMLLLPLYLENLLGFPTLDAGMYLVPRGLATFVSMSLVGHFSGRISPRTMVAAGLLLSVAGAWMMTGITPQTAGSYILWPMVLQGLGMGLVFVPMSTLAFATIPPQMAAEAAGLYSLTRTLGSAVGISVVSTYLSYSTRVNWAALRQYITPYNAHVQQFLAPLHLDMQQGGAGVMGQVVQQQASVQAFVSTFWLITLSFVVLLPLLLLIKSVKGLKTAQVVAE</sequence>